<protein>
    <submittedName>
        <fullName evidence="1">Uncharacterized protein</fullName>
    </submittedName>
</protein>
<dbReference type="AlphaFoldDB" id="C0FPE2"/>
<name>C0FPE2_9FIRM</name>
<gene>
    <name evidence="1" type="ORF">ROSEINA2194_00594</name>
</gene>
<dbReference type="EMBL" id="ACFY01000029">
    <property type="protein sequence ID" value="EEG95539.1"/>
    <property type="molecule type" value="Genomic_DNA"/>
</dbReference>
<proteinExistence type="predicted"/>
<evidence type="ECO:0000313" key="1">
    <source>
        <dbReference type="EMBL" id="EEG95539.1"/>
    </source>
</evidence>
<accession>C0FPE2</accession>
<evidence type="ECO:0000313" key="2">
    <source>
        <dbReference type="Proteomes" id="UP000003561"/>
    </source>
</evidence>
<comment type="caution">
    <text evidence="1">The sequence shown here is derived from an EMBL/GenBank/DDBJ whole genome shotgun (WGS) entry which is preliminary data.</text>
</comment>
<organism evidence="1 2">
    <name type="scientific">Roseburia inulinivorans DSM 16841</name>
    <dbReference type="NCBI Taxonomy" id="622312"/>
    <lineage>
        <taxon>Bacteria</taxon>
        <taxon>Bacillati</taxon>
        <taxon>Bacillota</taxon>
        <taxon>Clostridia</taxon>
        <taxon>Lachnospirales</taxon>
        <taxon>Lachnospiraceae</taxon>
        <taxon>Roseburia</taxon>
    </lineage>
</organism>
<reference evidence="1 2" key="2">
    <citation type="submission" date="2009-03" db="EMBL/GenBank/DDBJ databases">
        <title>Draft genome sequence of Roseburia inulinivorans (DSM 16841).</title>
        <authorList>
            <person name="Sudarsanam P."/>
            <person name="Ley R."/>
            <person name="Guruge J."/>
            <person name="Turnbaugh P.J."/>
            <person name="Mahowald M."/>
            <person name="Liep D."/>
            <person name="Gordon J."/>
        </authorList>
    </citation>
    <scope>NUCLEOTIDE SEQUENCE [LARGE SCALE GENOMIC DNA]</scope>
    <source>
        <strain evidence="1 2">DSM 16841</strain>
    </source>
</reference>
<sequence length="65" mass="7829">MRMKVKEFCAIEMTSYTNFKGTYYSAFPEKVTNYVENSTYKRFQNYSGINYMRNEKKVIGKKRKS</sequence>
<reference evidence="1 2" key="1">
    <citation type="submission" date="2009-02" db="EMBL/GenBank/DDBJ databases">
        <authorList>
            <person name="Fulton L."/>
            <person name="Clifton S."/>
            <person name="Fulton B."/>
            <person name="Xu J."/>
            <person name="Minx P."/>
            <person name="Pepin K.H."/>
            <person name="Johnson M."/>
            <person name="Bhonagiri V."/>
            <person name="Nash W.E."/>
            <person name="Mardis E.R."/>
            <person name="Wilson R.K."/>
        </authorList>
    </citation>
    <scope>NUCLEOTIDE SEQUENCE [LARGE SCALE GENOMIC DNA]</scope>
    <source>
        <strain evidence="1 2">DSM 16841</strain>
    </source>
</reference>
<dbReference type="Proteomes" id="UP000003561">
    <property type="component" value="Unassembled WGS sequence"/>
</dbReference>